<reference evidence="1 2" key="1">
    <citation type="journal article" date="2024" name="Plant J.">
        <title>Genome sequences and population genomics reveal climatic adaptation and genomic divergence between two closely related sweetgum species.</title>
        <authorList>
            <person name="Xu W.Q."/>
            <person name="Ren C.Q."/>
            <person name="Zhang X.Y."/>
            <person name="Comes H.P."/>
            <person name="Liu X.H."/>
            <person name="Li Y.G."/>
            <person name="Kettle C.J."/>
            <person name="Jalonen R."/>
            <person name="Gaisberger H."/>
            <person name="Ma Y.Z."/>
            <person name="Qiu Y.X."/>
        </authorList>
    </citation>
    <scope>NUCLEOTIDE SEQUENCE [LARGE SCALE GENOMIC DNA]</scope>
    <source>
        <strain evidence="1">Hangzhou</strain>
    </source>
</reference>
<dbReference type="EMBL" id="JBBPBK010000013">
    <property type="protein sequence ID" value="KAK9271668.1"/>
    <property type="molecule type" value="Genomic_DNA"/>
</dbReference>
<evidence type="ECO:0000313" key="1">
    <source>
        <dbReference type="EMBL" id="KAK9271668.1"/>
    </source>
</evidence>
<gene>
    <name evidence="1" type="ORF">L1049_002031</name>
</gene>
<dbReference type="AlphaFoldDB" id="A0AAP0NEW6"/>
<comment type="caution">
    <text evidence="1">The sequence shown here is derived from an EMBL/GenBank/DDBJ whole genome shotgun (WGS) entry which is preliminary data.</text>
</comment>
<proteinExistence type="predicted"/>
<accession>A0AAP0NEW6</accession>
<protein>
    <submittedName>
        <fullName evidence="1">Uncharacterized protein</fullName>
    </submittedName>
</protein>
<name>A0AAP0NEW6_LIQFO</name>
<dbReference type="Proteomes" id="UP001415857">
    <property type="component" value="Unassembled WGS sequence"/>
</dbReference>
<evidence type="ECO:0000313" key="2">
    <source>
        <dbReference type="Proteomes" id="UP001415857"/>
    </source>
</evidence>
<sequence>MTTSVEEEAPCNTMENKVILGLEEEEHWASRSLVEGKTVNFPPMEVGRKSDQKVMAVAQVVVKAAVGNSLWRWEVEGKGRGTRKVAEGSHIAHYRVTKLAALISTENSISP</sequence>
<keyword evidence="2" id="KW-1185">Reference proteome</keyword>
<organism evidence="1 2">
    <name type="scientific">Liquidambar formosana</name>
    <name type="common">Formosan gum</name>
    <dbReference type="NCBI Taxonomy" id="63359"/>
    <lineage>
        <taxon>Eukaryota</taxon>
        <taxon>Viridiplantae</taxon>
        <taxon>Streptophyta</taxon>
        <taxon>Embryophyta</taxon>
        <taxon>Tracheophyta</taxon>
        <taxon>Spermatophyta</taxon>
        <taxon>Magnoliopsida</taxon>
        <taxon>eudicotyledons</taxon>
        <taxon>Gunneridae</taxon>
        <taxon>Pentapetalae</taxon>
        <taxon>Saxifragales</taxon>
        <taxon>Altingiaceae</taxon>
        <taxon>Liquidambar</taxon>
    </lineage>
</organism>